<keyword evidence="5 8" id="KW-0326">Glycosidase</keyword>
<name>A0A2S7K928_9PROT</name>
<evidence type="ECO:0000256" key="4">
    <source>
        <dbReference type="ARBA" id="ARBA00023277"/>
    </source>
</evidence>
<dbReference type="Pfam" id="PF03648">
    <property type="entry name" value="Glyco_hydro_67N"/>
    <property type="match status" value="1"/>
</dbReference>
<keyword evidence="2 8" id="KW-0858">Xylan degradation</keyword>
<evidence type="ECO:0000313" key="14">
    <source>
        <dbReference type="EMBL" id="PQA89015.1"/>
    </source>
</evidence>
<gene>
    <name evidence="14" type="ORF">CW354_03435</name>
</gene>
<dbReference type="RefSeq" id="WP_104828653.1">
    <property type="nucleotide sequence ID" value="NZ_PJCH01000003.1"/>
</dbReference>
<dbReference type="Gene3D" id="3.20.20.80">
    <property type="entry name" value="Glycosidases"/>
    <property type="match status" value="1"/>
</dbReference>
<keyword evidence="4 10" id="KW-0119">Carbohydrate metabolism</keyword>
<evidence type="ECO:0000259" key="11">
    <source>
        <dbReference type="Pfam" id="PF03648"/>
    </source>
</evidence>
<dbReference type="FunFam" id="3.20.20.80:FF:000096">
    <property type="entry name" value="Xylan alpha-1,2-glucuronidase"/>
    <property type="match status" value="1"/>
</dbReference>
<evidence type="ECO:0000259" key="13">
    <source>
        <dbReference type="Pfam" id="PF07488"/>
    </source>
</evidence>
<dbReference type="InterPro" id="IPR029018">
    <property type="entry name" value="Hex-like_dom2"/>
</dbReference>
<dbReference type="SUPFAM" id="SSF55545">
    <property type="entry name" value="beta-N-acetylhexosaminidase-like domain"/>
    <property type="match status" value="1"/>
</dbReference>
<feature type="active site" description="Proton donor" evidence="9">
    <location>
        <position position="308"/>
    </location>
</feature>
<feature type="domain" description="Glycosyl hydrolase family 67 C-terminal" evidence="12">
    <location>
        <begin position="472"/>
        <end position="695"/>
    </location>
</feature>
<evidence type="ECO:0000256" key="3">
    <source>
        <dbReference type="ARBA" id="ARBA00022801"/>
    </source>
</evidence>
<dbReference type="GO" id="GO:0033939">
    <property type="term" value="F:xylan alpha-1,2-glucuronosidase activity"/>
    <property type="evidence" value="ECO:0007669"/>
    <property type="project" value="UniProtKB-EC"/>
</dbReference>
<dbReference type="AlphaFoldDB" id="A0A2S7K928"/>
<dbReference type="Gene3D" id="3.30.379.10">
    <property type="entry name" value="Chitobiase/beta-hexosaminidase domain 2-like"/>
    <property type="match status" value="1"/>
</dbReference>
<dbReference type="InterPro" id="IPR005154">
    <property type="entry name" value="Glyco_hydro_67_aGlcAse_N"/>
</dbReference>
<keyword evidence="15" id="KW-1185">Reference proteome</keyword>
<dbReference type="InterPro" id="IPR017853">
    <property type="entry name" value="GH"/>
</dbReference>
<accession>A0A2S7K928</accession>
<dbReference type="InterPro" id="IPR037054">
    <property type="entry name" value="A-glucoronidase_C_sf"/>
</dbReference>
<evidence type="ECO:0000256" key="2">
    <source>
        <dbReference type="ARBA" id="ARBA00022651"/>
    </source>
</evidence>
<evidence type="ECO:0000256" key="9">
    <source>
        <dbReference type="PIRSR" id="PIRSR029900-1"/>
    </source>
</evidence>
<organism evidence="14 15">
    <name type="scientific">Hyphococcus luteus</name>
    <dbReference type="NCBI Taxonomy" id="2058213"/>
    <lineage>
        <taxon>Bacteria</taxon>
        <taxon>Pseudomonadati</taxon>
        <taxon>Pseudomonadota</taxon>
        <taxon>Alphaproteobacteria</taxon>
        <taxon>Parvularculales</taxon>
        <taxon>Parvularculaceae</taxon>
        <taxon>Hyphococcus</taxon>
    </lineage>
</organism>
<feature type="domain" description="Alpha glucuronidase N-terminal" evidence="11">
    <location>
        <begin position="33"/>
        <end position="147"/>
    </location>
</feature>
<dbReference type="Proteomes" id="UP000239504">
    <property type="component" value="Unassembled WGS sequence"/>
</dbReference>
<dbReference type="PANTHER" id="PTHR39207:SF1">
    <property type="entry name" value="ALPHA-GLUCURONIDASE A"/>
    <property type="match status" value="1"/>
</dbReference>
<evidence type="ECO:0000313" key="15">
    <source>
        <dbReference type="Proteomes" id="UP000239504"/>
    </source>
</evidence>
<protein>
    <recommendedName>
        <fullName evidence="10">Xylan alpha-1,2-glucuronidase</fullName>
        <ecNumber evidence="10">3.2.1.131</ecNumber>
    </recommendedName>
</protein>
<reference evidence="14 15" key="1">
    <citation type="submission" date="2017-12" db="EMBL/GenBank/DDBJ databases">
        <authorList>
            <person name="Hurst M.R.H."/>
        </authorList>
    </citation>
    <scope>NUCLEOTIDE SEQUENCE [LARGE SCALE GENOMIC DNA]</scope>
    <source>
        <strain evidence="14 15">SY-3-19</strain>
    </source>
</reference>
<evidence type="ECO:0000256" key="8">
    <source>
        <dbReference type="PIRNR" id="PIRNR029900"/>
    </source>
</evidence>
<dbReference type="InterPro" id="IPR011395">
    <property type="entry name" value="Glyco_hydro_67_aGlcAse"/>
</dbReference>
<evidence type="ECO:0000259" key="12">
    <source>
        <dbReference type="Pfam" id="PF07477"/>
    </source>
</evidence>
<dbReference type="Gene3D" id="3.90.1330.10">
    <property type="entry name" value="Alpha-glucuronidase, C-terminal domain"/>
    <property type="match status" value="1"/>
</dbReference>
<evidence type="ECO:0000256" key="5">
    <source>
        <dbReference type="ARBA" id="ARBA00023295"/>
    </source>
</evidence>
<dbReference type="EMBL" id="PJCH01000003">
    <property type="protein sequence ID" value="PQA89015.1"/>
    <property type="molecule type" value="Genomic_DNA"/>
</dbReference>
<dbReference type="SUPFAM" id="SSF51445">
    <property type="entry name" value="(Trans)glycosidases"/>
    <property type="match status" value="1"/>
</dbReference>
<feature type="active site" description="Proton acceptor" evidence="9">
    <location>
        <position position="382"/>
    </location>
</feature>
<feature type="active site" description="Proton acceptor" evidence="9">
    <location>
        <position position="410"/>
    </location>
</feature>
<comment type="caution">
    <text evidence="14">The sequence shown here is derived from an EMBL/GenBank/DDBJ whole genome shotgun (WGS) entry which is preliminary data.</text>
</comment>
<keyword evidence="3 8" id="KW-0378">Hydrolase</keyword>
<dbReference type="PIRSF" id="PIRSF029900">
    <property type="entry name" value="Alpha-glucuronds"/>
    <property type="match status" value="1"/>
</dbReference>
<evidence type="ECO:0000256" key="7">
    <source>
        <dbReference type="ARBA" id="ARBA00052795"/>
    </source>
</evidence>
<dbReference type="Pfam" id="PF07488">
    <property type="entry name" value="Glyco_hydro_67M"/>
    <property type="match status" value="1"/>
</dbReference>
<dbReference type="GO" id="GO:0046559">
    <property type="term" value="F:alpha-glucuronidase activity"/>
    <property type="evidence" value="ECO:0007669"/>
    <property type="project" value="InterPro"/>
</dbReference>
<evidence type="ECO:0000256" key="6">
    <source>
        <dbReference type="ARBA" id="ARBA00023326"/>
    </source>
</evidence>
<dbReference type="OrthoDB" id="339499at2"/>
<dbReference type="InterPro" id="IPR011099">
    <property type="entry name" value="Glyco_hydro_67_C"/>
</dbReference>
<feature type="domain" description="Glycosyl hydrolase family 67 catalytic" evidence="13">
    <location>
        <begin position="151"/>
        <end position="470"/>
    </location>
</feature>
<sequence>MFDNLSAFRILILAIVCLPFMCGASRAEDGYDLWLRYPAMERGEARQYKAAAKRIVVPAAQSETLELAVRELERGLAGMLDAAPSVASDAKRGGNLWLVSGDAALPQGAGIDMAALGPEGYAIRSVDGGTVIAANSDIGVLYGAFHFLRLMQTRENVTGLDITEIPSVDVRIINHWDNLDRTVERGYSGASIWDWHKLPDYLDPRYEDYARALASIGINGVSLTNVNADAMALTPAYLEKAAALAGVFRPYGVKIYQTARFSAPMEIGGLDTADPLDPEVRAWWKAKADEIYELIPDFGGFLVKANSEGQPGPQDYGRNHADGANMLADALAPHGGIVMWRAFVYSEHNPEDRAKQAYAQFVPLDGKFRDNVLVQVKNGPIDFQPREPFHPMFGAMPKTPLMMEFQITKEYLGFATHLVYLGAYYEEVLSADTYAQGEGSTVAKIVDGSLQDIELTGVAGVGNAGSDRNWSGSHFDQANWYAFGRLAWDLDADSKDIAEDWARMTFANDDAFVRPVVAMMMESREAVVDYMTPLGLTHLMATGHHYGPGPWVCDLARPEWNPCYYHKADEEGIGFDRTASGSNAVAQYEAPLAEIYGDVETTPENLLLWFHHLPWDYEMKSGRTLWDELVMRYTEGVAEVHEMRETWEGLEGYIDQERYDQIVAFLKIQEKEAQWWRDASIAYFQSVSGRPLPDGVAPPPHDLDYYKAISHPYAPGH</sequence>
<comment type="catalytic activity">
    <reaction evidence="7 10">
        <text>Hydrolysis of (1-&gt;2)-alpha-D-(4-O-methyl)glucuronosyl links in the main chain of hardwood xylans.</text>
        <dbReference type="EC" id="3.2.1.131"/>
    </reaction>
</comment>
<dbReference type="PANTHER" id="PTHR39207">
    <property type="entry name" value="ALPHA-GLUCURONIDASE A"/>
    <property type="match status" value="1"/>
</dbReference>
<dbReference type="Pfam" id="PF07477">
    <property type="entry name" value="Glyco_hydro_67C"/>
    <property type="match status" value="1"/>
</dbReference>
<proteinExistence type="inferred from homology"/>
<comment type="similarity">
    <text evidence="1 8 10">Belongs to the glycosyl hydrolase 67 family.</text>
</comment>
<dbReference type="EC" id="3.2.1.131" evidence="10"/>
<dbReference type="GO" id="GO:2000886">
    <property type="term" value="P:glucuronoxylan catabolic process"/>
    <property type="evidence" value="ECO:0007669"/>
    <property type="project" value="UniProtKB-ARBA"/>
</dbReference>
<dbReference type="InterPro" id="IPR011100">
    <property type="entry name" value="Glyco_hydro_67_cat"/>
</dbReference>
<evidence type="ECO:0000256" key="10">
    <source>
        <dbReference type="RuleBase" id="RU361198"/>
    </source>
</evidence>
<keyword evidence="6 10" id="KW-0624">Polysaccharide degradation</keyword>
<comment type="subunit">
    <text evidence="10">Homodimer.</text>
</comment>
<dbReference type="GO" id="GO:0005576">
    <property type="term" value="C:extracellular region"/>
    <property type="evidence" value="ECO:0007669"/>
    <property type="project" value="InterPro"/>
</dbReference>
<evidence type="ECO:0000256" key="1">
    <source>
        <dbReference type="ARBA" id="ARBA00008833"/>
    </source>
</evidence>